<gene>
    <name evidence="2" type="ORF">L873DRAFT_1504347</name>
</gene>
<evidence type="ECO:0000313" key="2">
    <source>
        <dbReference type="EMBL" id="RPA93699.1"/>
    </source>
</evidence>
<organism evidence="2 3">
    <name type="scientific">Choiromyces venosus 120613-1</name>
    <dbReference type="NCBI Taxonomy" id="1336337"/>
    <lineage>
        <taxon>Eukaryota</taxon>
        <taxon>Fungi</taxon>
        <taxon>Dikarya</taxon>
        <taxon>Ascomycota</taxon>
        <taxon>Pezizomycotina</taxon>
        <taxon>Pezizomycetes</taxon>
        <taxon>Pezizales</taxon>
        <taxon>Tuberaceae</taxon>
        <taxon>Choiromyces</taxon>
    </lineage>
</organism>
<dbReference type="EMBL" id="ML120447">
    <property type="protein sequence ID" value="RPA93699.1"/>
    <property type="molecule type" value="Genomic_DNA"/>
</dbReference>
<dbReference type="Proteomes" id="UP000276215">
    <property type="component" value="Unassembled WGS sequence"/>
</dbReference>
<dbReference type="AlphaFoldDB" id="A0A3N4J5W6"/>
<evidence type="ECO:0000256" key="1">
    <source>
        <dbReference type="SAM" id="MobiDB-lite"/>
    </source>
</evidence>
<feature type="compositionally biased region" description="Basic and acidic residues" evidence="1">
    <location>
        <begin position="8"/>
        <end position="24"/>
    </location>
</feature>
<reference evidence="2 3" key="1">
    <citation type="journal article" date="2018" name="Nat. Ecol. Evol.">
        <title>Pezizomycetes genomes reveal the molecular basis of ectomycorrhizal truffle lifestyle.</title>
        <authorList>
            <person name="Murat C."/>
            <person name="Payen T."/>
            <person name="Noel B."/>
            <person name="Kuo A."/>
            <person name="Morin E."/>
            <person name="Chen J."/>
            <person name="Kohler A."/>
            <person name="Krizsan K."/>
            <person name="Balestrini R."/>
            <person name="Da Silva C."/>
            <person name="Montanini B."/>
            <person name="Hainaut M."/>
            <person name="Levati E."/>
            <person name="Barry K.W."/>
            <person name="Belfiori B."/>
            <person name="Cichocki N."/>
            <person name="Clum A."/>
            <person name="Dockter R.B."/>
            <person name="Fauchery L."/>
            <person name="Guy J."/>
            <person name="Iotti M."/>
            <person name="Le Tacon F."/>
            <person name="Lindquist E.A."/>
            <person name="Lipzen A."/>
            <person name="Malagnac F."/>
            <person name="Mello A."/>
            <person name="Molinier V."/>
            <person name="Miyauchi S."/>
            <person name="Poulain J."/>
            <person name="Riccioni C."/>
            <person name="Rubini A."/>
            <person name="Sitrit Y."/>
            <person name="Splivallo R."/>
            <person name="Traeger S."/>
            <person name="Wang M."/>
            <person name="Zifcakova L."/>
            <person name="Wipf D."/>
            <person name="Zambonelli A."/>
            <person name="Paolocci F."/>
            <person name="Nowrousian M."/>
            <person name="Ottonello S."/>
            <person name="Baldrian P."/>
            <person name="Spatafora J.W."/>
            <person name="Henrissat B."/>
            <person name="Nagy L.G."/>
            <person name="Aury J.M."/>
            <person name="Wincker P."/>
            <person name="Grigoriev I.V."/>
            <person name="Bonfante P."/>
            <person name="Martin F.M."/>
        </authorList>
    </citation>
    <scope>NUCLEOTIDE SEQUENCE [LARGE SCALE GENOMIC DNA]</scope>
    <source>
        <strain evidence="2 3">120613-1</strain>
    </source>
</reference>
<sequence length="76" mass="8609">MGEGKKRKVEEEKELGRVPDPEENKGKGLLVMVKVGGVWWNDGISGVEERLKEVGFASHESGQWLVDEGEREKRMK</sequence>
<protein>
    <submittedName>
        <fullName evidence="2">Uncharacterized protein</fullName>
    </submittedName>
</protein>
<evidence type="ECO:0000313" key="3">
    <source>
        <dbReference type="Proteomes" id="UP000276215"/>
    </source>
</evidence>
<feature type="region of interest" description="Disordered" evidence="1">
    <location>
        <begin position="1"/>
        <end position="24"/>
    </location>
</feature>
<accession>A0A3N4J5W6</accession>
<keyword evidence="3" id="KW-1185">Reference proteome</keyword>
<proteinExistence type="predicted"/>
<name>A0A3N4J5W6_9PEZI</name>